<evidence type="ECO:0000313" key="2">
    <source>
        <dbReference type="Proteomes" id="UP000583929"/>
    </source>
</evidence>
<dbReference type="AlphaFoldDB" id="A0A7J6FAP2"/>
<dbReference type="Proteomes" id="UP000583929">
    <property type="component" value="Unassembled WGS sequence"/>
</dbReference>
<evidence type="ECO:0000313" key="1">
    <source>
        <dbReference type="EMBL" id="KAF4367766.1"/>
    </source>
</evidence>
<sequence length="91" mass="10498">MFELERKLNLLAEYSNEDIKQAALDIPGNKSLCRDGFGKGQRIKTRDRLLKQGLIDMETCLFYNSTVEIVDHLLFGCVFAAECLDHVKNWF</sequence>
<evidence type="ECO:0008006" key="3">
    <source>
        <dbReference type="Google" id="ProtNLM"/>
    </source>
</evidence>
<reference evidence="1 2" key="1">
    <citation type="journal article" date="2020" name="bioRxiv">
        <title>Sequence and annotation of 42 cannabis genomes reveals extensive copy number variation in cannabinoid synthesis and pathogen resistance genes.</title>
        <authorList>
            <person name="Mckernan K.J."/>
            <person name="Helbert Y."/>
            <person name="Kane L.T."/>
            <person name="Ebling H."/>
            <person name="Zhang L."/>
            <person name="Liu B."/>
            <person name="Eaton Z."/>
            <person name="Mclaughlin S."/>
            <person name="Kingan S."/>
            <person name="Baybayan P."/>
            <person name="Concepcion G."/>
            <person name="Jordan M."/>
            <person name="Riva A."/>
            <person name="Barbazuk W."/>
            <person name="Harkins T."/>
        </authorList>
    </citation>
    <scope>NUCLEOTIDE SEQUENCE [LARGE SCALE GENOMIC DNA]</scope>
    <source>
        <strain evidence="2">cv. Jamaican Lion 4</strain>
        <tissue evidence="1">Leaf</tissue>
    </source>
</reference>
<name>A0A7J6FAP2_CANSA</name>
<comment type="caution">
    <text evidence="1">The sequence shown here is derived from an EMBL/GenBank/DDBJ whole genome shotgun (WGS) entry which is preliminary data.</text>
</comment>
<gene>
    <name evidence="1" type="ORF">G4B88_004998</name>
</gene>
<dbReference type="EMBL" id="JAATIQ010000244">
    <property type="protein sequence ID" value="KAF4367766.1"/>
    <property type="molecule type" value="Genomic_DNA"/>
</dbReference>
<proteinExistence type="predicted"/>
<keyword evidence="2" id="KW-1185">Reference proteome</keyword>
<protein>
    <recommendedName>
        <fullName evidence="3">Reverse transcriptase zinc-binding domain-containing protein</fullName>
    </recommendedName>
</protein>
<organism evidence="1 2">
    <name type="scientific">Cannabis sativa</name>
    <name type="common">Hemp</name>
    <name type="synonym">Marijuana</name>
    <dbReference type="NCBI Taxonomy" id="3483"/>
    <lineage>
        <taxon>Eukaryota</taxon>
        <taxon>Viridiplantae</taxon>
        <taxon>Streptophyta</taxon>
        <taxon>Embryophyta</taxon>
        <taxon>Tracheophyta</taxon>
        <taxon>Spermatophyta</taxon>
        <taxon>Magnoliopsida</taxon>
        <taxon>eudicotyledons</taxon>
        <taxon>Gunneridae</taxon>
        <taxon>Pentapetalae</taxon>
        <taxon>rosids</taxon>
        <taxon>fabids</taxon>
        <taxon>Rosales</taxon>
        <taxon>Cannabaceae</taxon>
        <taxon>Cannabis</taxon>
    </lineage>
</organism>
<accession>A0A7J6FAP2</accession>